<evidence type="ECO:0000313" key="1">
    <source>
        <dbReference type="EMBL" id="RAI73221.1"/>
    </source>
</evidence>
<comment type="caution">
    <text evidence="1">The sequence shown here is derived from an EMBL/GenBank/DDBJ whole genome shotgun (WGS) entry which is preliminary data.</text>
</comment>
<evidence type="ECO:0000313" key="2">
    <source>
        <dbReference type="Proteomes" id="UP000249016"/>
    </source>
</evidence>
<evidence type="ECO:0008006" key="3">
    <source>
        <dbReference type="Google" id="ProtNLM"/>
    </source>
</evidence>
<sequence length="301" mass="34484">MLLFNGTISCHQDPLVPPSAIPTTCRIYQLININEGIRDTTTYYYNTFGLIEKSTYRKWENSQLSVNTEQSFVYTADYYLFSQVDRTTTRNASGNLTLQNKGYTYTYQDGRIQQVAIIDNSSNAKLGFREYTYEGDKLKAYTESNGNKGLIRRYTFDGAGKLTGYEEPGSGVINTILTNGKIVQRTYSDSSSVQYQYDAEGQLLKQILTSPTGRSQYSYSYDNKPYWNKTQLRLRGIPYPDIGEHIQLHNLVASTYSRYQNNILTGEQKLIYAHTYNKDGYSQGYGRNDGVRQINYYSNCL</sequence>
<gene>
    <name evidence="1" type="ORF">HMF3257_00160</name>
</gene>
<protein>
    <recommendedName>
        <fullName evidence="3">RHS repeat protein</fullName>
    </recommendedName>
</protein>
<name>A0A327ND79_9BACT</name>
<reference evidence="1 2" key="1">
    <citation type="submission" date="2018-06" db="EMBL/GenBank/DDBJ databases">
        <title>Spirosoma sp. HMF3257 Genome sequencing and assembly.</title>
        <authorList>
            <person name="Kang H."/>
            <person name="Cha I."/>
            <person name="Kim H."/>
            <person name="Kang J."/>
            <person name="Joh K."/>
        </authorList>
    </citation>
    <scope>NUCLEOTIDE SEQUENCE [LARGE SCALE GENOMIC DNA]</scope>
    <source>
        <strain evidence="1 2">HMF3257</strain>
    </source>
</reference>
<keyword evidence="2" id="KW-1185">Reference proteome</keyword>
<proteinExistence type="predicted"/>
<dbReference type="Gene3D" id="2.180.10.10">
    <property type="entry name" value="RHS repeat-associated core"/>
    <property type="match status" value="1"/>
</dbReference>
<dbReference type="Proteomes" id="UP000249016">
    <property type="component" value="Unassembled WGS sequence"/>
</dbReference>
<dbReference type="EMBL" id="QLII01000001">
    <property type="protein sequence ID" value="RAI73221.1"/>
    <property type="molecule type" value="Genomic_DNA"/>
</dbReference>
<accession>A0A327ND79</accession>
<dbReference type="AlphaFoldDB" id="A0A327ND79"/>
<organism evidence="1 2">
    <name type="scientific">Spirosoma telluris</name>
    <dbReference type="NCBI Taxonomy" id="2183553"/>
    <lineage>
        <taxon>Bacteria</taxon>
        <taxon>Pseudomonadati</taxon>
        <taxon>Bacteroidota</taxon>
        <taxon>Cytophagia</taxon>
        <taxon>Cytophagales</taxon>
        <taxon>Cytophagaceae</taxon>
        <taxon>Spirosoma</taxon>
    </lineage>
</organism>